<evidence type="ECO:0000313" key="4">
    <source>
        <dbReference type="EMBL" id="KAE9017257.1"/>
    </source>
</evidence>
<feature type="compositionally biased region" description="Basic residues" evidence="1">
    <location>
        <begin position="258"/>
        <end position="267"/>
    </location>
</feature>
<protein>
    <recommendedName>
        <fullName evidence="2">C2 domain-containing protein</fullName>
    </recommendedName>
</protein>
<dbReference type="Proteomes" id="UP000476176">
    <property type="component" value="Unassembled WGS sequence"/>
</dbReference>
<evidence type="ECO:0000313" key="13">
    <source>
        <dbReference type="Proteomes" id="UP000433483"/>
    </source>
</evidence>
<feature type="region of interest" description="Disordered" evidence="1">
    <location>
        <begin position="234"/>
        <end position="278"/>
    </location>
</feature>
<evidence type="ECO:0000313" key="3">
    <source>
        <dbReference type="EMBL" id="KAE8948153.1"/>
    </source>
</evidence>
<feature type="compositionally biased region" description="Basic and acidic residues" evidence="1">
    <location>
        <begin position="234"/>
        <end position="245"/>
    </location>
</feature>
<evidence type="ECO:0000313" key="20">
    <source>
        <dbReference type="Proteomes" id="UP000488956"/>
    </source>
</evidence>
<evidence type="ECO:0000313" key="7">
    <source>
        <dbReference type="EMBL" id="KAE9149754.1"/>
    </source>
</evidence>
<evidence type="ECO:0000313" key="9">
    <source>
        <dbReference type="EMBL" id="KAE9239246.1"/>
    </source>
</evidence>
<feature type="compositionally biased region" description="Low complexity" evidence="1">
    <location>
        <begin position="246"/>
        <end position="257"/>
    </location>
</feature>
<evidence type="ECO:0000313" key="16">
    <source>
        <dbReference type="Proteomes" id="UP000440732"/>
    </source>
</evidence>
<evidence type="ECO:0000313" key="10">
    <source>
        <dbReference type="EMBL" id="KAE9239637.1"/>
    </source>
</evidence>
<dbReference type="Proteomes" id="UP000460718">
    <property type="component" value="Unassembled WGS sequence"/>
</dbReference>
<dbReference type="EMBL" id="QXGC01000364">
    <property type="protein sequence ID" value="KAE9239246.1"/>
    <property type="molecule type" value="Genomic_DNA"/>
</dbReference>
<dbReference type="EMBL" id="QXGB01000054">
    <property type="protein sequence ID" value="KAE9234015.1"/>
    <property type="molecule type" value="Genomic_DNA"/>
</dbReference>
<dbReference type="Proteomes" id="UP000440732">
    <property type="component" value="Unassembled WGS sequence"/>
</dbReference>
<dbReference type="InterPro" id="IPR035892">
    <property type="entry name" value="C2_domain_sf"/>
</dbReference>
<dbReference type="Proteomes" id="UP000429523">
    <property type="component" value="Unassembled WGS sequence"/>
</dbReference>
<dbReference type="SMART" id="SM00239">
    <property type="entry name" value="C2"/>
    <property type="match status" value="1"/>
</dbReference>
<evidence type="ECO:0000256" key="1">
    <source>
        <dbReference type="SAM" id="MobiDB-lite"/>
    </source>
</evidence>
<dbReference type="EMBL" id="QXGD01000439">
    <property type="protein sequence ID" value="KAE9239637.1"/>
    <property type="molecule type" value="Genomic_DNA"/>
</dbReference>
<dbReference type="Proteomes" id="UP000437068">
    <property type="component" value="Unassembled WGS sequence"/>
</dbReference>
<evidence type="ECO:0000313" key="17">
    <source>
        <dbReference type="Proteomes" id="UP000441208"/>
    </source>
</evidence>
<dbReference type="EMBL" id="QXGF01000059">
    <property type="protein sequence ID" value="KAE8948153.1"/>
    <property type="molecule type" value="Genomic_DNA"/>
</dbReference>
<sequence length="320" mass="36697">MASSPFSTLYLCIHSAQNVQMKSRYAYCKTFVANRPMVENTTFAAVSSTRFQSFKTSAVLVDNNSPVWKAKFEVRVNDPRVDVLSVLVKNQKLLCCPIVGVCVITLKNLIGAGLVDHWFALHKGQRQTGHIRLQMLLEKIENLHQECPPNQLHLLVPTQHEQPNRASLVEDVYRRLNIQKRERRQRRYHEAANQGVDSDNREVCKTTCTIDSQADAFVGALIYDIDQVRLDSDEEEQVLHPDHSEGSGSIQSCSSHSSYKRGRRRYQRNIGESTSARSQMLDVERRDLVDDLYGFHPGSDDKFHNCVRGRRRESAQYQHR</sequence>
<evidence type="ECO:0000313" key="8">
    <source>
        <dbReference type="EMBL" id="KAE9234015.1"/>
    </source>
</evidence>
<keyword evidence="13" id="KW-1185">Reference proteome</keyword>
<dbReference type="OrthoDB" id="118170at2759"/>
<reference evidence="12 13" key="1">
    <citation type="submission" date="2018-08" db="EMBL/GenBank/DDBJ databases">
        <title>Genomic investigation of the strawberry pathogen Phytophthora fragariae indicates pathogenicity is determined by transcriptional variation in three key races.</title>
        <authorList>
            <person name="Adams T.M."/>
            <person name="Armitage A.D."/>
            <person name="Sobczyk M.K."/>
            <person name="Bates H.J."/>
            <person name="Dunwell J.M."/>
            <person name="Nellist C.F."/>
            <person name="Harrison R.J."/>
        </authorList>
    </citation>
    <scope>NUCLEOTIDE SEQUENCE [LARGE SCALE GENOMIC DNA]</scope>
    <source>
        <strain evidence="11 14">A4</strain>
        <strain evidence="10 15">BC-1</strain>
        <strain evidence="9 19">BC-23</strain>
        <strain evidence="8 13">NOV-27</strain>
        <strain evidence="7 16">NOV-5</strain>
        <strain evidence="6 17">NOV-71</strain>
        <strain evidence="3 12">NOV-9</strain>
        <strain evidence="5 20">ONT-3</strain>
        <strain evidence="4 18">SCRP245</strain>
    </source>
</reference>
<dbReference type="EMBL" id="QXFX01000229">
    <property type="protein sequence ID" value="KAE9124675.1"/>
    <property type="molecule type" value="Genomic_DNA"/>
</dbReference>
<evidence type="ECO:0000313" key="12">
    <source>
        <dbReference type="Proteomes" id="UP000429523"/>
    </source>
</evidence>
<name>A0A6A3ZR08_9STRA</name>
<feature type="domain" description="C2" evidence="2">
    <location>
        <begin position="1"/>
        <end position="119"/>
    </location>
</feature>
<organism evidence="10 15">
    <name type="scientific">Phytophthora fragariae</name>
    <dbReference type="NCBI Taxonomy" id="53985"/>
    <lineage>
        <taxon>Eukaryota</taxon>
        <taxon>Sar</taxon>
        <taxon>Stramenopiles</taxon>
        <taxon>Oomycota</taxon>
        <taxon>Peronosporomycetes</taxon>
        <taxon>Peronosporales</taxon>
        <taxon>Peronosporaceae</taxon>
        <taxon>Phytophthora</taxon>
    </lineage>
</organism>
<evidence type="ECO:0000259" key="2">
    <source>
        <dbReference type="PROSITE" id="PS50004"/>
    </source>
</evidence>
<dbReference type="EMBL" id="QXGA01000223">
    <property type="protein sequence ID" value="KAE9149754.1"/>
    <property type="molecule type" value="Genomic_DNA"/>
</dbReference>
<evidence type="ECO:0000313" key="15">
    <source>
        <dbReference type="Proteomes" id="UP000440367"/>
    </source>
</evidence>
<dbReference type="AlphaFoldDB" id="A0A6A3ZR08"/>
<dbReference type="InterPro" id="IPR000008">
    <property type="entry name" value="C2_dom"/>
</dbReference>
<dbReference type="EMBL" id="QXFZ01000055">
    <property type="protein sequence ID" value="KAE9136655.1"/>
    <property type="molecule type" value="Genomic_DNA"/>
</dbReference>
<dbReference type="Proteomes" id="UP000433483">
    <property type="component" value="Unassembled WGS sequence"/>
</dbReference>
<dbReference type="Gene3D" id="2.60.40.150">
    <property type="entry name" value="C2 domain"/>
    <property type="match status" value="1"/>
</dbReference>
<evidence type="ECO:0000313" key="5">
    <source>
        <dbReference type="EMBL" id="KAE9124675.1"/>
    </source>
</evidence>
<dbReference type="PROSITE" id="PS50004">
    <property type="entry name" value="C2"/>
    <property type="match status" value="1"/>
</dbReference>
<comment type="caution">
    <text evidence="10">The sequence shown here is derived from an EMBL/GenBank/DDBJ whole genome shotgun (WGS) entry which is preliminary data.</text>
</comment>
<dbReference type="Proteomes" id="UP000488956">
    <property type="component" value="Unassembled WGS sequence"/>
</dbReference>
<dbReference type="EMBL" id="QXFW01000291">
    <property type="protein sequence ID" value="KAE9017257.1"/>
    <property type="molecule type" value="Genomic_DNA"/>
</dbReference>
<dbReference type="Pfam" id="PF00168">
    <property type="entry name" value="C2"/>
    <property type="match status" value="1"/>
</dbReference>
<dbReference type="SUPFAM" id="SSF49562">
    <property type="entry name" value="C2 domain (Calcium/lipid-binding domain, CaLB)"/>
    <property type="match status" value="1"/>
</dbReference>
<dbReference type="Proteomes" id="UP000440367">
    <property type="component" value="Unassembled WGS sequence"/>
</dbReference>
<accession>A0A6A3ZR08</accession>
<proteinExistence type="predicted"/>
<evidence type="ECO:0000313" key="11">
    <source>
        <dbReference type="EMBL" id="KAE9319210.1"/>
    </source>
</evidence>
<dbReference type="Proteomes" id="UP000441208">
    <property type="component" value="Unassembled WGS sequence"/>
</dbReference>
<evidence type="ECO:0000313" key="6">
    <source>
        <dbReference type="EMBL" id="KAE9136655.1"/>
    </source>
</evidence>
<evidence type="ECO:0000313" key="19">
    <source>
        <dbReference type="Proteomes" id="UP000476176"/>
    </source>
</evidence>
<evidence type="ECO:0000313" key="18">
    <source>
        <dbReference type="Proteomes" id="UP000460718"/>
    </source>
</evidence>
<gene>
    <name evidence="11" type="ORF">PF001_g6011</name>
    <name evidence="10" type="ORF">PF002_g10173</name>
    <name evidence="9" type="ORF">PF004_g8036</name>
    <name evidence="8" type="ORF">PF005_g2098</name>
    <name evidence="7" type="ORF">PF006_g5788</name>
    <name evidence="6" type="ORF">PF007_g2106</name>
    <name evidence="3" type="ORF">PF009_g2265</name>
    <name evidence="5" type="ORF">PF010_g5924</name>
    <name evidence="4" type="ORF">PF011_g6786</name>
</gene>
<evidence type="ECO:0000313" key="14">
    <source>
        <dbReference type="Proteomes" id="UP000437068"/>
    </source>
</evidence>
<dbReference type="EMBL" id="QXGE01000233">
    <property type="protein sequence ID" value="KAE9319210.1"/>
    <property type="molecule type" value="Genomic_DNA"/>
</dbReference>